<feature type="non-terminal residue" evidence="4">
    <location>
        <position position="1"/>
    </location>
</feature>
<dbReference type="PANTHER" id="PTHR12857">
    <property type="entry name" value="CXXC MOTIF CONTAINING ZINC BINDING PROTEIN"/>
    <property type="match status" value="1"/>
</dbReference>
<evidence type="ECO:0008006" key="6">
    <source>
        <dbReference type="Google" id="ProtNLM"/>
    </source>
</evidence>
<evidence type="ECO:0000313" key="5">
    <source>
        <dbReference type="Proteomes" id="UP000054248"/>
    </source>
</evidence>
<name>A0A0C3QNM3_9AGAM</name>
<keyword evidence="5" id="KW-1185">Reference proteome</keyword>
<accession>A0A0C3QNM3</accession>
<dbReference type="OrthoDB" id="10248838at2759"/>
<dbReference type="SUPFAM" id="SSF141678">
    <property type="entry name" value="MAL13P1.257-like"/>
    <property type="match status" value="1"/>
</dbReference>
<dbReference type="GO" id="GO:0008270">
    <property type="term" value="F:zinc ion binding"/>
    <property type="evidence" value="ECO:0007669"/>
    <property type="project" value="TreeGrafter"/>
</dbReference>
<proteinExistence type="inferred from homology"/>
<dbReference type="Proteomes" id="UP000054248">
    <property type="component" value="Unassembled WGS sequence"/>
</dbReference>
<protein>
    <recommendedName>
        <fullName evidence="6">DUF866-domain-containing protein</fullName>
    </recommendedName>
</protein>
<dbReference type="InterPro" id="IPR008584">
    <property type="entry name" value="CXXC_Zn-binding_euk"/>
</dbReference>
<keyword evidence="2" id="KW-0479">Metal-binding</keyword>
<evidence type="ECO:0000256" key="3">
    <source>
        <dbReference type="ARBA" id="ARBA00022833"/>
    </source>
</evidence>
<gene>
    <name evidence="4" type="ORF">M407DRAFT_71489</name>
</gene>
<comment type="similarity">
    <text evidence="1">Belongs to the UPF0587 family.</text>
</comment>
<reference evidence="4 5" key="1">
    <citation type="submission" date="2014-04" db="EMBL/GenBank/DDBJ databases">
        <authorList>
            <consortium name="DOE Joint Genome Institute"/>
            <person name="Kuo A."/>
            <person name="Girlanda M."/>
            <person name="Perotto S."/>
            <person name="Kohler A."/>
            <person name="Nagy L.G."/>
            <person name="Floudas D."/>
            <person name="Copeland A."/>
            <person name="Barry K.W."/>
            <person name="Cichocki N."/>
            <person name="Veneault-Fourrey C."/>
            <person name="LaButti K."/>
            <person name="Lindquist E.A."/>
            <person name="Lipzen A."/>
            <person name="Lundell T."/>
            <person name="Morin E."/>
            <person name="Murat C."/>
            <person name="Sun H."/>
            <person name="Tunlid A."/>
            <person name="Henrissat B."/>
            <person name="Grigoriev I.V."/>
            <person name="Hibbett D.S."/>
            <person name="Martin F."/>
            <person name="Nordberg H.P."/>
            <person name="Cantor M.N."/>
            <person name="Hua S.X."/>
        </authorList>
    </citation>
    <scope>NUCLEOTIDE SEQUENCE [LARGE SCALE GENOMIC DNA]</scope>
    <source>
        <strain evidence="4 5">MUT 4182</strain>
    </source>
</reference>
<reference evidence="5" key="2">
    <citation type="submission" date="2015-01" db="EMBL/GenBank/DDBJ databases">
        <title>Evolutionary Origins and Diversification of the Mycorrhizal Mutualists.</title>
        <authorList>
            <consortium name="DOE Joint Genome Institute"/>
            <consortium name="Mycorrhizal Genomics Consortium"/>
            <person name="Kohler A."/>
            <person name="Kuo A."/>
            <person name="Nagy L.G."/>
            <person name="Floudas D."/>
            <person name="Copeland A."/>
            <person name="Barry K.W."/>
            <person name="Cichocki N."/>
            <person name="Veneault-Fourrey C."/>
            <person name="LaButti K."/>
            <person name="Lindquist E.A."/>
            <person name="Lipzen A."/>
            <person name="Lundell T."/>
            <person name="Morin E."/>
            <person name="Murat C."/>
            <person name="Riley R."/>
            <person name="Ohm R."/>
            <person name="Sun H."/>
            <person name="Tunlid A."/>
            <person name="Henrissat B."/>
            <person name="Grigoriev I.V."/>
            <person name="Hibbett D.S."/>
            <person name="Martin F."/>
        </authorList>
    </citation>
    <scope>NUCLEOTIDE SEQUENCE [LARGE SCALE GENOMIC DNA]</scope>
    <source>
        <strain evidence="5">MUT 4182</strain>
    </source>
</reference>
<sequence length="165" mass="18818">KLALYIKADLQGVTDLQPASDDFEWFFEVVCNSCHEKHSKFVSINRLDSRELSTGHDTANFVWKCSSCKRESSAKFDQFLDKSRLKPYQLAQDKGQDFAPLIVLDCRGLEFVGFAPRGTWKCVGAESGTAFPDVEFEDGEWTDYDEKTKEDVGISAIETKWERLK</sequence>
<evidence type="ECO:0000256" key="2">
    <source>
        <dbReference type="ARBA" id="ARBA00022723"/>
    </source>
</evidence>
<evidence type="ECO:0000256" key="1">
    <source>
        <dbReference type="ARBA" id="ARBA00007818"/>
    </source>
</evidence>
<dbReference type="Pfam" id="PF05907">
    <property type="entry name" value="CXXC_Zn-b_euk"/>
    <property type="match status" value="1"/>
</dbReference>
<organism evidence="4 5">
    <name type="scientific">Tulasnella calospora MUT 4182</name>
    <dbReference type="NCBI Taxonomy" id="1051891"/>
    <lineage>
        <taxon>Eukaryota</taxon>
        <taxon>Fungi</taxon>
        <taxon>Dikarya</taxon>
        <taxon>Basidiomycota</taxon>
        <taxon>Agaricomycotina</taxon>
        <taxon>Agaricomycetes</taxon>
        <taxon>Cantharellales</taxon>
        <taxon>Tulasnellaceae</taxon>
        <taxon>Tulasnella</taxon>
    </lineage>
</organism>
<keyword evidence="3" id="KW-0862">Zinc</keyword>
<evidence type="ECO:0000313" key="4">
    <source>
        <dbReference type="EMBL" id="KIO28744.1"/>
    </source>
</evidence>
<dbReference type="EMBL" id="KN822991">
    <property type="protein sequence ID" value="KIO28744.1"/>
    <property type="molecule type" value="Genomic_DNA"/>
</dbReference>
<dbReference type="AlphaFoldDB" id="A0A0C3QNM3"/>
<dbReference type="PANTHER" id="PTHR12857:SF0">
    <property type="entry name" value="CXXC MOTIF CONTAINING ZINC BINDING PROTEIN"/>
    <property type="match status" value="1"/>
</dbReference>
<dbReference type="HOGENOM" id="CLU_114688_0_0_1"/>